<comment type="caution">
    <text evidence="4">The sequence shown here is derived from an EMBL/GenBank/DDBJ whole genome shotgun (WGS) entry which is preliminary data.</text>
</comment>
<gene>
    <name evidence="4" type="ORF">Q0031_11635</name>
</gene>
<dbReference type="InterPro" id="IPR016169">
    <property type="entry name" value="FAD-bd_PCMH_sub2"/>
</dbReference>
<dbReference type="RefSeq" id="WP_071306600.1">
    <property type="nucleotide sequence ID" value="NZ_JAUZEA010000005.1"/>
</dbReference>
<proteinExistence type="inferred from homology"/>
<dbReference type="Gene3D" id="3.30.465.10">
    <property type="match status" value="1"/>
</dbReference>
<evidence type="ECO:0000313" key="4">
    <source>
        <dbReference type="EMBL" id="MDQ7952436.1"/>
    </source>
</evidence>
<organism evidence="4 5">
    <name type="scientific">Stenotrophomonas geniculata</name>
    <dbReference type="NCBI Taxonomy" id="86188"/>
    <lineage>
        <taxon>Bacteria</taxon>
        <taxon>Pseudomonadati</taxon>
        <taxon>Pseudomonadota</taxon>
        <taxon>Gammaproteobacteria</taxon>
        <taxon>Lysobacterales</taxon>
        <taxon>Lysobacteraceae</taxon>
        <taxon>Stenotrophomonas</taxon>
    </lineage>
</organism>
<dbReference type="GO" id="GO:0008720">
    <property type="term" value="F:D-lactate dehydrogenase (NAD+) activity"/>
    <property type="evidence" value="ECO:0007669"/>
    <property type="project" value="TreeGrafter"/>
</dbReference>
<dbReference type="InterPro" id="IPR016166">
    <property type="entry name" value="FAD-bd_PCMH"/>
</dbReference>
<dbReference type="PANTHER" id="PTHR11748:SF111">
    <property type="entry name" value="D-LACTATE DEHYDROGENASE, MITOCHONDRIAL-RELATED"/>
    <property type="match status" value="1"/>
</dbReference>
<dbReference type="InterPro" id="IPR036318">
    <property type="entry name" value="FAD-bd_PCMH-like_sf"/>
</dbReference>
<sequence length="416" mass="45514">MVDSRRAALPDFEGKALPRGNGRSYGDSCLNSAGTLLCTRPLDRFISFDPVSGILRAEAGVTLAQVIALTLPKGWFLPVTPGTRWATLGGAISNDVHGKNHHVAGTFGHHVRALELLRSDGTREVLSKEAPSARLAATIGGLGLTGLITWCEIQLKRVPGPWLETESIRFDSLSDFFRLSATSAASHEYTVAWIDCLAKGKALGRGHFIRSNHATGDSSVPVPGNGQRLTFPVTPPVSLVNRLTLRPFNTLYYWRQSARQVRSQQHYQSYFYPLDGIGHWNRMYGPRGFLQHQCVLPAGAAQDAVPALLRQISYSGQGSFLAVLKEFGDRPSPGMLSFARPGTTLALDFPNTGPSVFQLLRRLDLIVAEAGGTLYPAKDARMAPSLFMQGYGAALQAFQEHIDPRISSDFWRRVME</sequence>
<evidence type="ECO:0000256" key="2">
    <source>
        <dbReference type="ARBA" id="ARBA00022827"/>
    </source>
</evidence>
<protein>
    <submittedName>
        <fullName evidence="4">FAD-binding oxidoreductase</fullName>
    </submittedName>
</protein>
<dbReference type="InterPro" id="IPR006094">
    <property type="entry name" value="Oxid_FAD_bind_N"/>
</dbReference>
<keyword evidence="2" id="KW-0285">Flavoprotein</keyword>
<dbReference type="AlphaFoldDB" id="A0AAP5F1L0"/>
<dbReference type="SUPFAM" id="SSF56176">
    <property type="entry name" value="FAD-binding/transporter-associated domain-like"/>
    <property type="match status" value="1"/>
</dbReference>
<dbReference type="GO" id="GO:0004458">
    <property type="term" value="F:D-lactate dehydrogenase (cytochrome) activity"/>
    <property type="evidence" value="ECO:0007669"/>
    <property type="project" value="TreeGrafter"/>
</dbReference>
<name>A0AAP5F1L0_9GAMM</name>
<dbReference type="GO" id="GO:0071949">
    <property type="term" value="F:FAD binding"/>
    <property type="evidence" value="ECO:0007669"/>
    <property type="project" value="InterPro"/>
</dbReference>
<reference evidence="4" key="1">
    <citation type="submission" date="2023-07" db="EMBL/GenBank/DDBJ databases">
        <authorList>
            <person name="Shahid S."/>
            <person name="Akbar M.Y."/>
            <person name="Ajmal W."/>
            <person name="Ansari A."/>
            <person name="Ghazanfar S."/>
        </authorList>
    </citation>
    <scope>NUCLEOTIDE SEQUENCE</scope>
    <source>
        <strain evidence="4">NIGAB</strain>
    </source>
</reference>
<comment type="similarity">
    <text evidence="1">Belongs to the FAD-binding oxidoreductase/transferase type 4 family.</text>
</comment>
<accession>A0AAP5F1L0</accession>
<dbReference type="PANTHER" id="PTHR11748">
    <property type="entry name" value="D-LACTATE DEHYDROGENASE"/>
    <property type="match status" value="1"/>
</dbReference>
<dbReference type="GO" id="GO:1903457">
    <property type="term" value="P:lactate catabolic process"/>
    <property type="evidence" value="ECO:0007669"/>
    <property type="project" value="TreeGrafter"/>
</dbReference>
<dbReference type="PROSITE" id="PS51387">
    <property type="entry name" value="FAD_PCMH"/>
    <property type="match status" value="1"/>
</dbReference>
<evidence type="ECO:0000256" key="1">
    <source>
        <dbReference type="ARBA" id="ARBA00008000"/>
    </source>
</evidence>
<dbReference type="EMBL" id="JAVIAC010000005">
    <property type="protein sequence ID" value="MDQ7952436.1"/>
    <property type="molecule type" value="Genomic_DNA"/>
</dbReference>
<feature type="domain" description="FAD-binding PCMH-type" evidence="3">
    <location>
        <begin position="1"/>
        <end position="158"/>
    </location>
</feature>
<evidence type="ECO:0000259" key="3">
    <source>
        <dbReference type="PROSITE" id="PS51387"/>
    </source>
</evidence>
<evidence type="ECO:0000313" key="5">
    <source>
        <dbReference type="Proteomes" id="UP001240529"/>
    </source>
</evidence>
<dbReference type="Pfam" id="PF01565">
    <property type="entry name" value="FAD_binding_4"/>
    <property type="match status" value="1"/>
</dbReference>
<keyword evidence="2" id="KW-0274">FAD</keyword>
<dbReference type="Proteomes" id="UP001240529">
    <property type="component" value="Unassembled WGS sequence"/>
</dbReference>